<dbReference type="KEGG" id="abo:ABO_2675"/>
<evidence type="ECO:0000313" key="3">
    <source>
        <dbReference type="Proteomes" id="UP000008871"/>
    </source>
</evidence>
<gene>
    <name evidence="2" type="ordered locus">ABO_2675</name>
</gene>
<name>Q0VL25_ALCBS</name>
<feature type="transmembrane region" description="Helical" evidence="1">
    <location>
        <begin position="129"/>
        <end position="149"/>
    </location>
</feature>
<feature type="transmembrane region" description="Helical" evidence="1">
    <location>
        <begin position="18"/>
        <end position="36"/>
    </location>
</feature>
<keyword evidence="1" id="KW-0472">Membrane</keyword>
<feature type="transmembrane region" description="Helical" evidence="1">
    <location>
        <begin position="73"/>
        <end position="91"/>
    </location>
</feature>
<dbReference type="AlphaFoldDB" id="Q0VL25"/>
<dbReference type="Pfam" id="PF03729">
    <property type="entry name" value="DUF308"/>
    <property type="match status" value="1"/>
</dbReference>
<dbReference type="GO" id="GO:0005886">
    <property type="term" value="C:plasma membrane"/>
    <property type="evidence" value="ECO:0007669"/>
    <property type="project" value="TreeGrafter"/>
</dbReference>
<keyword evidence="1" id="KW-0812">Transmembrane</keyword>
<feature type="transmembrane region" description="Helical" evidence="1">
    <location>
        <begin position="155"/>
        <end position="177"/>
    </location>
</feature>
<evidence type="ECO:0000256" key="1">
    <source>
        <dbReference type="SAM" id="Phobius"/>
    </source>
</evidence>
<dbReference type="EMBL" id="AM286690">
    <property type="protein sequence ID" value="CAL18123.1"/>
    <property type="molecule type" value="Genomic_DNA"/>
</dbReference>
<accession>Q0VL25</accession>
<evidence type="ECO:0008006" key="4">
    <source>
        <dbReference type="Google" id="ProtNLM"/>
    </source>
</evidence>
<protein>
    <recommendedName>
        <fullName evidence="4">Acid-resistance membrane protein</fullName>
    </recommendedName>
</protein>
<feature type="transmembrane region" description="Helical" evidence="1">
    <location>
        <begin position="97"/>
        <end position="117"/>
    </location>
</feature>
<dbReference type="Proteomes" id="UP000008871">
    <property type="component" value="Chromosome"/>
</dbReference>
<proteinExistence type="predicted"/>
<keyword evidence="1" id="KW-1133">Transmembrane helix</keyword>
<dbReference type="eggNOG" id="COG3247">
    <property type="taxonomic scope" value="Bacteria"/>
</dbReference>
<keyword evidence="3" id="KW-1185">Reference proteome</keyword>
<dbReference type="RefSeq" id="WP_011589946.1">
    <property type="nucleotide sequence ID" value="NC_008260.1"/>
</dbReference>
<dbReference type="STRING" id="393595.ABO_2675"/>
<sequence length="187" mass="20330">MPATPPPLLEHLSQHWKGLLVTGIVFIVLGTLGLGATGLFTLISVFWIGGLLLLAGLIQILQAFRTPTLSRSLPFLMIGLLYALLGGYMMARPAVAAGGLTLIIGAAIALISTLRFLIAWHVRGSTHTFLLIISALIGLALAWMIFAQWPQSGQWVIGLFLAIELIMNGWMLVMVALSARQYQHRDF</sequence>
<dbReference type="PANTHER" id="PTHR34989">
    <property type="entry name" value="PROTEIN HDED"/>
    <property type="match status" value="1"/>
</dbReference>
<dbReference type="OrthoDB" id="9815400at2"/>
<organism evidence="2 3">
    <name type="scientific">Alcanivorax borkumensis (strain ATCC 700651 / DSM 11573 / NCIMB 13689 / SK2)</name>
    <dbReference type="NCBI Taxonomy" id="393595"/>
    <lineage>
        <taxon>Bacteria</taxon>
        <taxon>Pseudomonadati</taxon>
        <taxon>Pseudomonadota</taxon>
        <taxon>Gammaproteobacteria</taxon>
        <taxon>Oceanospirillales</taxon>
        <taxon>Alcanivoracaceae</taxon>
        <taxon>Alcanivorax</taxon>
    </lineage>
</organism>
<reference evidence="2 3" key="1">
    <citation type="journal article" date="2006" name="Nat. Biotechnol.">
        <title>Genome sequence of the ubiquitous hydrocarbon-degrading marine bacterium Alcanivorax borkumensis.</title>
        <authorList>
            <person name="Schneiker S."/>
            <person name="Martins dos Santos V.A.P."/>
            <person name="Bartels D."/>
            <person name="Bekel T."/>
            <person name="Brecht M."/>
            <person name="Buhrmester J."/>
            <person name="Chernikova T.N."/>
            <person name="Denaro R."/>
            <person name="Ferrer M."/>
            <person name="Gertler C."/>
            <person name="Goesmann A."/>
            <person name="Golyshina O.V."/>
            <person name="Kaminski F."/>
            <person name="Khachane A.N."/>
            <person name="Lang S."/>
            <person name="Linke B."/>
            <person name="McHardy A.C."/>
            <person name="Meyer F."/>
            <person name="Nechitaylo T."/>
            <person name="Puehler A."/>
            <person name="Regenhardt D."/>
            <person name="Rupp O."/>
            <person name="Sabirova J.S."/>
            <person name="Selbitschka W."/>
            <person name="Yakimov M.M."/>
            <person name="Timmis K.N."/>
            <person name="Vorhoelter F.-J."/>
            <person name="Weidner S."/>
            <person name="Kaiser O."/>
            <person name="Golyshin P.N."/>
        </authorList>
    </citation>
    <scope>NUCLEOTIDE SEQUENCE [LARGE SCALE GENOMIC DNA]</scope>
    <source>
        <strain evidence="3">ATCC 700651 / DSM 11573 / NCIMB 13689 / SK2</strain>
    </source>
</reference>
<dbReference type="InterPro" id="IPR005325">
    <property type="entry name" value="DUF308_memb"/>
</dbReference>
<evidence type="ECO:0000313" key="2">
    <source>
        <dbReference type="EMBL" id="CAL18123.1"/>
    </source>
</evidence>
<dbReference type="HOGENOM" id="CLU_091585_2_0_6"/>
<dbReference type="PANTHER" id="PTHR34989:SF1">
    <property type="entry name" value="PROTEIN HDED"/>
    <property type="match status" value="1"/>
</dbReference>
<dbReference type="InterPro" id="IPR052712">
    <property type="entry name" value="Acid_resist_chaperone_HdeD"/>
</dbReference>